<dbReference type="EMBL" id="JAUSQX010000001">
    <property type="protein sequence ID" value="MDP9805746.1"/>
    <property type="molecule type" value="Genomic_DNA"/>
</dbReference>
<organism evidence="2 3">
    <name type="scientific">Trueperella bonasi</name>
    <dbReference type="NCBI Taxonomy" id="312286"/>
    <lineage>
        <taxon>Bacteria</taxon>
        <taxon>Bacillati</taxon>
        <taxon>Actinomycetota</taxon>
        <taxon>Actinomycetes</taxon>
        <taxon>Actinomycetales</taxon>
        <taxon>Actinomycetaceae</taxon>
        <taxon>Trueperella</taxon>
    </lineage>
</organism>
<evidence type="ECO:0000313" key="2">
    <source>
        <dbReference type="EMBL" id="MDP9805746.1"/>
    </source>
</evidence>
<dbReference type="Proteomes" id="UP001243212">
    <property type="component" value="Unassembled WGS sequence"/>
</dbReference>
<gene>
    <name evidence="2" type="ORF">J2S70_000328</name>
</gene>
<evidence type="ECO:0000313" key="3">
    <source>
        <dbReference type="Proteomes" id="UP001243212"/>
    </source>
</evidence>
<feature type="region of interest" description="Disordered" evidence="1">
    <location>
        <begin position="1"/>
        <end position="38"/>
    </location>
</feature>
<name>A0ABT9NED0_9ACTO</name>
<keyword evidence="3" id="KW-1185">Reference proteome</keyword>
<proteinExistence type="predicted"/>
<accession>A0ABT9NED0</accession>
<protein>
    <submittedName>
        <fullName evidence="2">Uncharacterized protein</fullName>
    </submittedName>
</protein>
<evidence type="ECO:0000256" key="1">
    <source>
        <dbReference type="SAM" id="MobiDB-lite"/>
    </source>
</evidence>
<sequence>MNITFVVEGESDEPAVNDDPVGKPYGDPADQASEKPAD</sequence>
<comment type="caution">
    <text evidence="2">The sequence shown here is derived from an EMBL/GenBank/DDBJ whole genome shotgun (WGS) entry which is preliminary data.</text>
</comment>
<reference evidence="2 3" key="1">
    <citation type="submission" date="2023-07" db="EMBL/GenBank/DDBJ databases">
        <title>Sequencing the genomes of 1000 actinobacteria strains.</title>
        <authorList>
            <person name="Klenk H.-P."/>
        </authorList>
    </citation>
    <scope>NUCLEOTIDE SEQUENCE [LARGE SCALE GENOMIC DNA]</scope>
    <source>
        <strain evidence="2 3">DSM 17163</strain>
    </source>
</reference>